<sequence length="482" mass="48112">MEEDPQLHPTLMCEAQVVRMMRTFPEDAGIQVWAARAIEKLSADESYGDRTTRRSLGQAGACAALVTALVTHCHNAAVQTTALRAVCSLAKGCPANCGIFQDADIATALIGAMRTHAAHAGTQVAACMAMASLVSAASSAGVNCAVQLATVGATDALVAAVRAHIQHAMVPKQALYAMYTLALRCLGPADVALPQQLLAAQVAQAVVAAMRTDITEQTLQAAAASAIEGLVQHNDGGGAAAIAQQFLDAGVGEALVEAVAASSPYGAAAHTLNALTALVHHGGSAAQLLAAGGAEAIMAAVGRLCTRGRALSPVVQFGRARVLSAAMKAIAALATKAPADSARLSAAGACQVAVNALKYNISDDCLLDLSLKTLAALVTAAVSHSPAVALSLVTAGACEAATATLNAVLLSPSGSSNVLTSALRAICGLSADASAAARLNTAGAREAVASAIPRCSNHDDAAQSARLALDRLAVGAADASSA</sequence>
<dbReference type="Proteomes" id="UP000664859">
    <property type="component" value="Unassembled WGS sequence"/>
</dbReference>
<gene>
    <name evidence="1" type="ORF">JKP88DRAFT_328895</name>
</gene>
<dbReference type="AlphaFoldDB" id="A0A835YNT0"/>
<evidence type="ECO:0000313" key="2">
    <source>
        <dbReference type="Proteomes" id="UP000664859"/>
    </source>
</evidence>
<keyword evidence="2" id="KW-1185">Reference proteome</keyword>
<dbReference type="EMBL" id="JAFCMP010000514">
    <property type="protein sequence ID" value="KAG5178499.1"/>
    <property type="molecule type" value="Genomic_DNA"/>
</dbReference>
<dbReference type="InterPro" id="IPR016024">
    <property type="entry name" value="ARM-type_fold"/>
</dbReference>
<dbReference type="Gene3D" id="1.25.10.10">
    <property type="entry name" value="Leucine-rich Repeat Variant"/>
    <property type="match status" value="1"/>
</dbReference>
<organism evidence="1 2">
    <name type="scientific">Tribonema minus</name>
    <dbReference type="NCBI Taxonomy" id="303371"/>
    <lineage>
        <taxon>Eukaryota</taxon>
        <taxon>Sar</taxon>
        <taxon>Stramenopiles</taxon>
        <taxon>Ochrophyta</taxon>
        <taxon>PX clade</taxon>
        <taxon>Xanthophyceae</taxon>
        <taxon>Tribonematales</taxon>
        <taxon>Tribonemataceae</taxon>
        <taxon>Tribonema</taxon>
    </lineage>
</organism>
<proteinExistence type="predicted"/>
<name>A0A835YNT0_9STRA</name>
<dbReference type="InterPro" id="IPR011989">
    <property type="entry name" value="ARM-like"/>
</dbReference>
<accession>A0A835YNT0</accession>
<comment type="caution">
    <text evidence="1">The sequence shown here is derived from an EMBL/GenBank/DDBJ whole genome shotgun (WGS) entry which is preliminary data.</text>
</comment>
<evidence type="ECO:0000313" key="1">
    <source>
        <dbReference type="EMBL" id="KAG5178499.1"/>
    </source>
</evidence>
<reference evidence="1" key="1">
    <citation type="submission" date="2021-02" db="EMBL/GenBank/DDBJ databases">
        <title>First Annotated Genome of the Yellow-green Alga Tribonema minus.</title>
        <authorList>
            <person name="Mahan K.M."/>
        </authorList>
    </citation>
    <scope>NUCLEOTIDE SEQUENCE</scope>
    <source>
        <strain evidence="1">UTEX B ZZ1240</strain>
    </source>
</reference>
<dbReference type="SUPFAM" id="SSF48371">
    <property type="entry name" value="ARM repeat"/>
    <property type="match status" value="1"/>
</dbReference>
<protein>
    <submittedName>
        <fullName evidence="1">Armadillo-type protein</fullName>
    </submittedName>
</protein>